<evidence type="ECO:0000256" key="1">
    <source>
        <dbReference type="RuleBase" id="RU004003"/>
    </source>
</evidence>
<protein>
    <submittedName>
        <fullName evidence="4">General secretory pathway D transmembrane protein</fullName>
    </submittedName>
</protein>
<name>A0A2G0Q503_XENHO</name>
<dbReference type="PANTHER" id="PTHR30332:SF17">
    <property type="entry name" value="TYPE IV PILIATION SYSTEM PROTEIN DR_0774-RELATED"/>
    <property type="match status" value="1"/>
</dbReference>
<organism evidence="4 6">
    <name type="scientific">Xenorhabdus hominickii</name>
    <dbReference type="NCBI Taxonomy" id="351679"/>
    <lineage>
        <taxon>Bacteria</taxon>
        <taxon>Pseudomonadati</taxon>
        <taxon>Pseudomonadota</taxon>
        <taxon>Gammaproteobacteria</taxon>
        <taxon>Enterobacterales</taxon>
        <taxon>Morganellaceae</taxon>
        <taxon>Xenorhabdus</taxon>
    </lineage>
</organism>
<reference evidence="4 6" key="2">
    <citation type="journal article" date="2017" name="Nat. Microbiol.">
        <title>Natural product diversity associated with the nematode symbionts Photorhabdus and Xenorhabdus.</title>
        <authorList>
            <person name="Tobias N.J."/>
            <person name="Wolff H."/>
            <person name="Djahanschiri B."/>
            <person name="Grundmann F."/>
            <person name="Kronenwerth M."/>
            <person name="Shi Y.M."/>
            <person name="Simonyi S."/>
            <person name="Grun P."/>
            <person name="Shapiro-Ilan D."/>
            <person name="Pidot S.J."/>
            <person name="Stinear T.P."/>
            <person name="Ebersberger I."/>
            <person name="Bode H.B."/>
        </authorList>
    </citation>
    <scope>NUCLEOTIDE SEQUENCE [LARGE SCALE GENOMIC DNA]</scope>
    <source>
        <strain evidence="4 6">DSM 17903</strain>
    </source>
</reference>
<dbReference type="InterPro" id="IPR004846">
    <property type="entry name" value="T2SS/T3SS_dom"/>
</dbReference>
<evidence type="ECO:0000313" key="6">
    <source>
        <dbReference type="Proteomes" id="UP000225433"/>
    </source>
</evidence>
<dbReference type="PANTHER" id="PTHR30332">
    <property type="entry name" value="PROBABLE GENERAL SECRETION PATHWAY PROTEIN D"/>
    <property type="match status" value="1"/>
</dbReference>
<dbReference type="Pfam" id="PF00263">
    <property type="entry name" value="Secretin"/>
    <property type="match status" value="1"/>
</dbReference>
<evidence type="ECO:0000313" key="5">
    <source>
        <dbReference type="Proteomes" id="UP000094600"/>
    </source>
</evidence>
<feature type="domain" description="Type II/III secretion system secretin-like" evidence="2">
    <location>
        <begin position="9"/>
        <end position="123"/>
    </location>
</feature>
<dbReference type="AlphaFoldDB" id="A0A2G0Q503"/>
<dbReference type="GO" id="GO:0015627">
    <property type="term" value="C:type II protein secretion system complex"/>
    <property type="evidence" value="ECO:0007669"/>
    <property type="project" value="TreeGrafter"/>
</dbReference>
<evidence type="ECO:0000313" key="4">
    <source>
        <dbReference type="EMBL" id="PHM54296.1"/>
    </source>
</evidence>
<gene>
    <name evidence="3" type="ORF">A9255_05460</name>
    <name evidence="4" type="ORF">Xhom_03373</name>
</gene>
<dbReference type="KEGG" id="xho:A9255_05460"/>
<reference evidence="3 5" key="1">
    <citation type="submission" date="2016-06" db="EMBL/GenBank/DDBJ databases">
        <title>Bacterial characters and pathogenicity of Xenorhabdus hominickii from an entomopathogenic nematode, Steinernema monticolum.</title>
        <authorList>
            <person name="Park Y."/>
            <person name="Kim Y."/>
        </authorList>
    </citation>
    <scope>NUCLEOTIDE SEQUENCE [LARGE SCALE GENOMIC DNA]</scope>
    <source>
        <strain evidence="3 5">ANU1</strain>
    </source>
</reference>
<dbReference type="Proteomes" id="UP000225433">
    <property type="component" value="Unassembled WGS sequence"/>
</dbReference>
<dbReference type="GO" id="GO:0009306">
    <property type="term" value="P:protein secretion"/>
    <property type="evidence" value="ECO:0007669"/>
    <property type="project" value="InterPro"/>
</dbReference>
<dbReference type="EMBL" id="CP016176">
    <property type="protein sequence ID" value="AOM40069.1"/>
    <property type="molecule type" value="Genomic_DNA"/>
</dbReference>
<evidence type="ECO:0000259" key="2">
    <source>
        <dbReference type="Pfam" id="PF00263"/>
    </source>
</evidence>
<evidence type="ECO:0000313" key="3">
    <source>
        <dbReference type="EMBL" id="AOM40069.1"/>
    </source>
</evidence>
<proteinExistence type="inferred from homology"/>
<dbReference type="InterPro" id="IPR050810">
    <property type="entry name" value="Bact_Secretion_Sys_Channel"/>
</dbReference>
<dbReference type="Proteomes" id="UP000094600">
    <property type="component" value="Chromosome"/>
</dbReference>
<dbReference type="EMBL" id="NJAI01000005">
    <property type="protein sequence ID" value="PHM54296.1"/>
    <property type="molecule type" value="Genomic_DNA"/>
</dbReference>
<keyword evidence="4" id="KW-0812">Transmembrane</keyword>
<dbReference type="STRING" id="351679.A9255_05460"/>
<dbReference type="RefSeq" id="WP_069315809.1">
    <property type="nucleotide sequence ID" value="NZ_CP016176.1"/>
</dbReference>
<keyword evidence="4" id="KW-0472">Membrane</keyword>
<comment type="similarity">
    <text evidence="1">Belongs to the bacterial secretin family.</text>
</comment>
<accession>A0A2G0Q503</accession>
<sequence>MLSNVTYQDGRPVQSIEYRSSGVIFDIQPTIKSQAIDLKIQQQLSNFVKTDTGVNQSPTLIKRDIVTDVSVKSGEIIVLGGLAENKVEEGEAGFSFLPKGFLTGKSKANTKTDIIVLLQVKVI</sequence>
<keyword evidence="5" id="KW-1185">Reference proteome</keyword>